<dbReference type="CDD" id="cd01449">
    <property type="entry name" value="TST_Repeat_2"/>
    <property type="match status" value="1"/>
</dbReference>
<sequence>MNDRIVDVGWLAERLDAPNVVVIDVRDAWEYEGIGHVPGAVSVPFDAFRADEHGAAEAGMLPGADAFTAIAEDAGVDPDDEIVAYDDTHGVFAARFLVTAELYGHDPARLHLLDGDYSVWNRSQPTTTDEPDVTSSTYPAAFRADGPLIDREAMAAAVDDPDATIVDTREAWEYEEGHVPGAVRLDWRELVDTDARTVRPETELRELLASRGIDPDDRVVLYCNTARRISHTYTVLRALDYPDIAFYEGSLAEWKREGGRLETGDLEPGENDP</sequence>
<reference evidence="3 4" key="1">
    <citation type="submission" date="2017-05" db="EMBL/GenBank/DDBJ databases">
        <authorList>
            <person name="Varghese N."/>
            <person name="Submissions S."/>
        </authorList>
    </citation>
    <scope>NUCLEOTIDE SEQUENCE [LARGE SCALE GENOMIC DNA]</scope>
    <source>
        <strain evidence="3 4">DSM 19504</strain>
    </source>
</reference>
<dbReference type="RefSeq" id="WP_142985821.1">
    <property type="nucleotide sequence ID" value="NZ_FXTD01000003.1"/>
</dbReference>
<dbReference type="Gene3D" id="3.40.250.10">
    <property type="entry name" value="Rhodanese-like domain"/>
    <property type="match status" value="2"/>
</dbReference>
<feature type="domain" description="Rhodanese" evidence="2">
    <location>
        <begin position="16"/>
        <end position="129"/>
    </location>
</feature>
<organism evidence="3 4">
    <name type="scientific">Halorubrum cibi</name>
    <dbReference type="NCBI Taxonomy" id="413815"/>
    <lineage>
        <taxon>Archaea</taxon>
        <taxon>Methanobacteriati</taxon>
        <taxon>Methanobacteriota</taxon>
        <taxon>Stenosarchaea group</taxon>
        <taxon>Halobacteria</taxon>
        <taxon>Halobacteriales</taxon>
        <taxon>Haloferacaceae</taxon>
        <taxon>Halorubrum</taxon>
    </lineage>
</organism>
<accession>A0A521BUG1</accession>
<dbReference type="Proteomes" id="UP000319712">
    <property type="component" value="Unassembled WGS sequence"/>
</dbReference>
<dbReference type="InterPro" id="IPR001763">
    <property type="entry name" value="Rhodanese-like_dom"/>
</dbReference>
<keyword evidence="3" id="KW-0808">Transferase</keyword>
<gene>
    <name evidence="3" type="ORF">SAMN06264867_10335</name>
</gene>
<evidence type="ECO:0000256" key="1">
    <source>
        <dbReference type="ARBA" id="ARBA00022737"/>
    </source>
</evidence>
<dbReference type="InterPro" id="IPR036873">
    <property type="entry name" value="Rhodanese-like_dom_sf"/>
</dbReference>
<keyword evidence="3" id="KW-0670">Pyruvate</keyword>
<dbReference type="PANTHER" id="PTHR43855">
    <property type="entry name" value="THIOSULFATE SULFURTRANSFERASE"/>
    <property type="match status" value="1"/>
</dbReference>
<keyword evidence="1" id="KW-0677">Repeat</keyword>
<dbReference type="SMART" id="SM00450">
    <property type="entry name" value="RHOD"/>
    <property type="match status" value="2"/>
</dbReference>
<evidence type="ECO:0000313" key="4">
    <source>
        <dbReference type="Proteomes" id="UP000319712"/>
    </source>
</evidence>
<dbReference type="GO" id="GO:0004792">
    <property type="term" value="F:thiosulfate-cyanide sulfurtransferase activity"/>
    <property type="evidence" value="ECO:0007669"/>
    <property type="project" value="InterPro"/>
</dbReference>
<dbReference type="PANTHER" id="PTHR43855:SF1">
    <property type="entry name" value="THIOSULFATE SULFURTRANSFERASE"/>
    <property type="match status" value="1"/>
</dbReference>
<dbReference type="InterPro" id="IPR001307">
    <property type="entry name" value="Thiosulphate_STrfase_CS"/>
</dbReference>
<name>A0A521BUG1_9EURY</name>
<evidence type="ECO:0000259" key="2">
    <source>
        <dbReference type="PROSITE" id="PS50206"/>
    </source>
</evidence>
<dbReference type="InterPro" id="IPR051126">
    <property type="entry name" value="Thiosulfate_sulfurtransferase"/>
</dbReference>
<protein>
    <submittedName>
        <fullName evidence="3">Thiosulfate/3-mercaptopyruvate sulfurtransferase</fullName>
    </submittedName>
</protein>
<dbReference type="EMBL" id="FXTD01000003">
    <property type="protein sequence ID" value="SMO50321.1"/>
    <property type="molecule type" value="Genomic_DNA"/>
</dbReference>
<keyword evidence="4" id="KW-1185">Reference proteome</keyword>
<dbReference type="SUPFAM" id="SSF52821">
    <property type="entry name" value="Rhodanese/Cell cycle control phosphatase"/>
    <property type="match status" value="2"/>
</dbReference>
<feature type="domain" description="Rhodanese" evidence="2">
    <location>
        <begin position="159"/>
        <end position="263"/>
    </location>
</feature>
<dbReference type="Pfam" id="PF00581">
    <property type="entry name" value="Rhodanese"/>
    <property type="match status" value="2"/>
</dbReference>
<proteinExistence type="predicted"/>
<dbReference type="OrthoDB" id="9977at2157"/>
<dbReference type="CDD" id="cd01448">
    <property type="entry name" value="TST_Repeat_1"/>
    <property type="match status" value="1"/>
</dbReference>
<evidence type="ECO:0000313" key="3">
    <source>
        <dbReference type="EMBL" id="SMO50321.1"/>
    </source>
</evidence>
<dbReference type="PROSITE" id="PS00380">
    <property type="entry name" value="RHODANESE_1"/>
    <property type="match status" value="1"/>
</dbReference>
<dbReference type="AlphaFoldDB" id="A0A521BUG1"/>
<dbReference type="PROSITE" id="PS50206">
    <property type="entry name" value="RHODANESE_3"/>
    <property type="match status" value="2"/>
</dbReference>